<proteinExistence type="predicted"/>
<gene>
    <name evidence="2" type="ORF">MBHS_00597</name>
</gene>
<evidence type="ECO:0000313" key="2">
    <source>
        <dbReference type="EMBL" id="SEH04745.1"/>
    </source>
</evidence>
<dbReference type="Proteomes" id="UP000236724">
    <property type="component" value="Unassembled WGS sequence"/>
</dbReference>
<keyword evidence="1" id="KW-0812">Transmembrane</keyword>
<evidence type="ECO:0000256" key="1">
    <source>
        <dbReference type="SAM" id="Phobius"/>
    </source>
</evidence>
<feature type="transmembrane region" description="Helical" evidence="1">
    <location>
        <begin position="83"/>
        <end position="102"/>
    </location>
</feature>
<protein>
    <submittedName>
        <fullName evidence="2">Uncharacterized protein</fullName>
    </submittedName>
</protein>
<evidence type="ECO:0000313" key="3">
    <source>
        <dbReference type="Proteomes" id="UP000236724"/>
    </source>
</evidence>
<accession>A0A1H6F6Y1</accession>
<dbReference type="AlphaFoldDB" id="A0A1H6F6Y1"/>
<keyword evidence="1" id="KW-0472">Membrane</keyword>
<dbReference type="EMBL" id="FMSV02000101">
    <property type="protein sequence ID" value="SEH04745.1"/>
    <property type="molecule type" value="Genomic_DNA"/>
</dbReference>
<keyword evidence="1" id="KW-1133">Transmembrane helix</keyword>
<organism evidence="2 3">
    <name type="scientific">Candidatus Venteria ishoeyi</name>
    <dbReference type="NCBI Taxonomy" id="1899563"/>
    <lineage>
        <taxon>Bacteria</taxon>
        <taxon>Pseudomonadati</taxon>
        <taxon>Pseudomonadota</taxon>
        <taxon>Gammaproteobacteria</taxon>
        <taxon>Thiotrichales</taxon>
        <taxon>Thiotrichaceae</taxon>
        <taxon>Venteria</taxon>
    </lineage>
</organism>
<feature type="transmembrane region" description="Helical" evidence="1">
    <location>
        <begin position="173"/>
        <end position="195"/>
    </location>
</feature>
<keyword evidence="3" id="KW-1185">Reference proteome</keyword>
<reference evidence="2 3" key="1">
    <citation type="submission" date="2016-10" db="EMBL/GenBank/DDBJ databases">
        <authorList>
            <person name="de Groot N.N."/>
        </authorList>
    </citation>
    <scope>NUCLEOTIDE SEQUENCE [LARGE SCALE GENOMIC DNA]</scope>
    <source>
        <strain evidence="2">MBHS1</strain>
    </source>
</reference>
<sequence length="196" mass="22635">MRRNETDYVKCPECSVKLRKENLDKHLMNIHSIYSSNQRSVYSNKQPNNTYTQLPSYSSKSNYNTYPQNESGIASGLIWTIRIIVLLFTLVIWAILGFTMWIPLIIRITAWYSVLVVLSVFSPINLQSAHHALDKATTFYIDGFIRIIQSTLQISSESATGFLHKDVEISLNILLKEFVVTLIFWTTTIFLFKFVL</sequence>
<name>A0A1H6F6Y1_9GAMM</name>